<dbReference type="GO" id="GO:0004525">
    <property type="term" value="F:ribonuclease III activity"/>
    <property type="evidence" value="ECO:0007669"/>
    <property type="project" value="UniProtKB-UniRule"/>
</dbReference>
<dbReference type="PROSITE" id="PS00517">
    <property type="entry name" value="RNASE_3_1"/>
    <property type="match status" value="1"/>
</dbReference>
<keyword evidence="9" id="KW-0479">Metal-binding</keyword>
<dbReference type="PROSITE" id="PS50137">
    <property type="entry name" value="DS_RBD"/>
    <property type="match status" value="1"/>
</dbReference>
<keyword evidence="4 9" id="KW-0507">mRNA processing</keyword>
<comment type="subcellular location">
    <subcellularLocation>
        <location evidence="9">Cytoplasm</location>
    </subcellularLocation>
</comment>
<dbReference type="PANTHER" id="PTHR11207:SF0">
    <property type="entry name" value="RIBONUCLEASE 3"/>
    <property type="match status" value="1"/>
</dbReference>
<evidence type="ECO:0000259" key="10">
    <source>
        <dbReference type="PROSITE" id="PS50137"/>
    </source>
</evidence>
<dbReference type="InterPro" id="IPR000999">
    <property type="entry name" value="RNase_III_dom"/>
</dbReference>
<dbReference type="InterPro" id="IPR014720">
    <property type="entry name" value="dsRBD_dom"/>
</dbReference>
<keyword evidence="9" id="KW-0699">rRNA-binding</keyword>
<dbReference type="SUPFAM" id="SSF54768">
    <property type="entry name" value="dsRNA-binding domain-like"/>
    <property type="match status" value="1"/>
</dbReference>
<evidence type="ECO:0000259" key="11">
    <source>
        <dbReference type="PROSITE" id="PS50142"/>
    </source>
</evidence>
<dbReference type="PROSITE" id="PS50142">
    <property type="entry name" value="RNASE_3_2"/>
    <property type="match status" value="1"/>
</dbReference>
<evidence type="ECO:0000313" key="13">
    <source>
        <dbReference type="Proteomes" id="UP000027665"/>
    </source>
</evidence>
<keyword evidence="13" id="KW-1185">Reference proteome</keyword>
<evidence type="ECO:0000256" key="6">
    <source>
        <dbReference type="ARBA" id="ARBA00022759"/>
    </source>
</evidence>
<keyword evidence="5 9" id="KW-0540">Nuclease</keyword>
<keyword evidence="6 9" id="KW-0255">Endonuclease</keyword>
<protein>
    <recommendedName>
        <fullName evidence="9">Ribonuclease 3</fullName>
        <ecNumber evidence="9">3.1.26.3</ecNumber>
    </recommendedName>
    <alternativeName>
        <fullName evidence="9">Ribonuclease III</fullName>
        <shortName evidence="9">RNase III</shortName>
    </alternativeName>
</protein>
<evidence type="ECO:0000256" key="1">
    <source>
        <dbReference type="ARBA" id="ARBA00000109"/>
    </source>
</evidence>
<dbReference type="GO" id="GO:0019843">
    <property type="term" value="F:rRNA binding"/>
    <property type="evidence" value="ECO:0007669"/>
    <property type="project" value="UniProtKB-KW"/>
</dbReference>
<dbReference type="PANTHER" id="PTHR11207">
    <property type="entry name" value="RIBONUCLEASE III"/>
    <property type="match status" value="1"/>
</dbReference>
<comment type="catalytic activity">
    <reaction evidence="1 9">
        <text>Endonucleolytic cleavage to 5'-phosphomonoester.</text>
        <dbReference type="EC" id="3.1.26.3"/>
    </reaction>
</comment>
<dbReference type="GO" id="GO:0008033">
    <property type="term" value="P:tRNA processing"/>
    <property type="evidence" value="ECO:0007669"/>
    <property type="project" value="UniProtKB-KW"/>
</dbReference>
<comment type="similarity">
    <text evidence="2">Belongs to the ribonuclease III family.</text>
</comment>
<organism evidence="12 13">
    <name type="scientific">Synergistes jonesii</name>
    <dbReference type="NCBI Taxonomy" id="2754"/>
    <lineage>
        <taxon>Bacteria</taxon>
        <taxon>Thermotogati</taxon>
        <taxon>Synergistota</taxon>
        <taxon>Synergistia</taxon>
        <taxon>Synergistales</taxon>
        <taxon>Synergistaceae</taxon>
        <taxon>Synergistes</taxon>
    </lineage>
</organism>
<feature type="active site" evidence="9">
    <location>
        <position position="54"/>
    </location>
</feature>
<sequence length="237" mass="25930">MKTGAEREELLLSLQRKLGYRFSSRALLEEALTHSSYANENSVPFNERLEFLGDAVLELAASEKLFSAYPGCDEGRLTSLRARIVCKESLSAWAAEVGLKNLIRLGNNFKKSEANDSIAADCAEALFGAVFADGGYSRASAVVEKFLATKPETSDPTITKNPKSELQEYTQAHAMGVPRYETVGHAGPEHAPSFKVRLTIQDRLFAEEWGRSTKEAEFAAAAEALGKLRGRRGAPKE</sequence>
<feature type="active site" evidence="9">
    <location>
        <position position="124"/>
    </location>
</feature>
<keyword evidence="9" id="KW-0963">Cytoplasm</keyword>
<dbReference type="Proteomes" id="UP000027665">
    <property type="component" value="Unassembled WGS sequence"/>
</dbReference>
<evidence type="ECO:0000256" key="9">
    <source>
        <dbReference type="HAMAP-Rule" id="MF_00104"/>
    </source>
</evidence>
<dbReference type="NCBIfam" id="TIGR02191">
    <property type="entry name" value="RNaseIII"/>
    <property type="match status" value="1"/>
</dbReference>
<dbReference type="Gene3D" id="3.30.160.20">
    <property type="match status" value="1"/>
</dbReference>
<feature type="binding site" evidence="9">
    <location>
        <position position="124"/>
    </location>
    <ligand>
        <name>Mg(2+)</name>
        <dbReference type="ChEBI" id="CHEBI:18420"/>
    </ligand>
</feature>
<evidence type="ECO:0000256" key="3">
    <source>
        <dbReference type="ARBA" id="ARBA00022552"/>
    </source>
</evidence>
<dbReference type="FunFam" id="1.10.1520.10:FF:000001">
    <property type="entry name" value="Ribonuclease 3"/>
    <property type="match status" value="1"/>
</dbReference>
<evidence type="ECO:0000313" key="12">
    <source>
        <dbReference type="EMBL" id="KEJ91779.1"/>
    </source>
</evidence>
<dbReference type="Pfam" id="PF14622">
    <property type="entry name" value="Ribonucleas_3_3"/>
    <property type="match status" value="1"/>
</dbReference>
<dbReference type="GO" id="GO:0005737">
    <property type="term" value="C:cytoplasm"/>
    <property type="evidence" value="ECO:0007669"/>
    <property type="project" value="UniProtKB-SubCell"/>
</dbReference>
<dbReference type="OrthoDB" id="9805026at2"/>
<evidence type="ECO:0000256" key="5">
    <source>
        <dbReference type="ARBA" id="ARBA00022722"/>
    </source>
</evidence>
<dbReference type="SMART" id="SM00358">
    <property type="entry name" value="DSRM"/>
    <property type="match status" value="1"/>
</dbReference>
<dbReference type="eggNOG" id="COG0571">
    <property type="taxonomic scope" value="Bacteria"/>
</dbReference>
<keyword evidence="9" id="KW-0460">Magnesium</keyword>
<dbReference type="CDD" id="cd00593">
    <property type="entry name" value="RIBOc"/>
    <property type="match status" value="1"/>
</dbReference>
<dbReference type="GO" id="GO:0006397">
    <property type="term" value="P:mRNA processing"/>
    <property type="evidence" value="ECO:0007669"/>
    <property type="project" value="UniProtKB-UniRule"/>
</dbReference>
<dbReference type="AlphaFoldDB" id="A0A073IPT8"/>
<evidence type="ECO:0000256" key="7">
    <source>
        <dbReference type="ARBA" id="ARBA00022801"/>
    </source>
</evidence>
<proteinExistence type="inferred from homology"/>
<dbReference type="SUPFAM" id="SSF69065">
    <property type="entry name" value="RNase III domain-like"/>
    <property type="match status" value="1"/>
</dbReference>
<dbReference type="SMART" id="SM00535">
    <property type="entry name" value="RIBOc"/>
    <property type="match status" value="1"/>
</dbReference>
<dbReference type="HAMAP" id="MF_00104">
    <property type="entry name" value="RNase_III"/>
    <property type="match status" value="1"/>
</dbReference>
<comment type="function">
    <text evidence="9">Digests double-stranded RNA. Involved in the processing of primary rRNA transcript to yield the immediate precursors to the large and small rRNAs (23S and 16S). Processes some mRNAs, and tRNAs when they are encoded in the rRNA operon. Processes pre-crRNA and tracrRNA of type II CRISPR loci if present in the organism.</text>
</comment>
<feature type="domain" description="DRBM" evidence="10">
    <location>
        <begin position="161"/>
        <end position="230"/>
    </location>
</feature>
<dbReference type="GO" id="GO:0046872">
    <property type="term" value="F:metal ion binding"/>
    <property type="evidence" value="ECO:0007669"/>
    <property type="project" value="UniProtKB-KW"/>
</dbReference>
<dbReference type="EMBL" id="JMKI01000037">
    <property type="protein sequence ID" value="KEJ91779.1"/>
    <property type="molecule type" value="Genomic_DNA"/>
</dbReference>
<keyword evidence="8 9" id="KW-0694">RNA-binding</keyword>
<dbReference type="GO" id="GO:0003725">
    <property type="term" value="F:double-stranded RNA binding"/>
    <property type="evidence" value="ECO:0007669"/>
    <property type="project" value="TreeGrafter"/>
</dbReference>
<comment type="subunit">
    <text evidence="9">Homodimer.</text>
</comment>
<reference evidence="12 13" key="1">
    <citation type="submission" date="2014-04" db="EMBL/GenBank/DDBJ databases">
        <title>Draft Genome Sequence of Synergistes jonesii.</title>
        <authorList>
            <person name="Coil D.A."/>
            <person name="Eisen J.A."/>
            <person name="Holland-Moritz H.E."/>
        </authorList>
    </citation>
    <scope>NUCLEOTIDE SEQUENCE [LARGE SCALE GENOMIC DNA]</scope>
    <source>
        <strain evidence="12 13">78-1</strain>
    </source>
</reference>
<dbReference type="InterPro" id="IPR036389">
    <property type="entry name" value="RNase_III_sf"/>
</dbReference>
<dbReference type="GO" id="GO:0006364">
    <property type="term" value="P:rRNA processing"/>
    <property type="evidence" value="ECO:0007669"/>
    <property type="project" value="UniProtKB-UniRule"/>
</dbReference>
<dbReference type="GO" id="GO:0010468">
    <property type="term" value="P:regulation of gene expression"/>
    <property type="evidence" value="ECO:0007669"/>
    <property type="project" value="TreeGrafter"/>
</dbReference>
<evidence type="ECO:0000256" key="4">
    <source>
        <dbReference type="ARBA" id="ARBA00022664"/>
    </source>
</evidence>
<feature type="domain" description="RNase III" evidence="11">
    <location>
        <begin position="11"/>
        <end position="135"/>
    </location>
</feature>
<keyword evidence="9" id="KW-0819">tRNA processing</keyword>
<dbReference type="PATRIC" id="fig|2754.20.peg.2251"/>
<dbReference type="Gene3D" id="1.10.1520.10">
    <property type="entry name" value="Ribonuclease III domain"/>
    <property type="match status" value="1"/>
</dbReference>
<gene>
    <name evidence="9" type="primary">rnc</name>
    <name evidence="12" type="ORF">EH55_07340</name>
</gene>
<keyword evidence="7 9" id="KW-0378">Hydrolase</keyword>
<accession>A0A073IPT8</accession>
<keyword evidence="3 9" id="KW-0698">rRNA processing</keyword>
<evidence type="ECO:0000256" key="2">
    <source>
        <dbReference type="ARBA" id="ARBA00010183"/>
    </source>
</evidence>
<dbReference type="Pfam" id="PF00035">
    <property type="entry name" value="dsrm"/>
    <property type="match status" value="1"/>
</dbReference>
<dbReference type="InterPro" id="IPR011907">
    <property type="entry name" value="RNase_III"/>
</dbReference>
<comment type="cofactor">
    <cofactor evidence="9">
        <name>Mg(2+)</name>
        <dbReference type="ChEBI" id="CHEBI:18420"/>
    </cofactor>
</comment>
<feature type="binding site" evidence="9">
    <location>
        <position position="50"/>
    </location>
    <ligand>
        <name>Mg(2+)</name>
        <dbReference type="ChEBI" id="CHEBI:18420"/>
    </ligand>
</feature>
<dbReference type="STRING" id="2754.EH55_07340"/>
<name>A0A073IPT8_9BACT</name>
<feature type="binding site" evidence="9">
    <location>
        <position position="121"/>
    </location>
    <ligand>
        <name>Mg(2+)</name>
        <dbReference type="ChEBI" id="CHEBI:18420"/>
    </ligand>
</feature>
<dbReference type="RefSeq" id="WP_037977119.1">
    <property type="nucleotide sequence ID" value="NZ_JMKI01000037.1"/>
</dbReference>
<dbReference type="EC" id="3.1.26.3" evidence="9"/>
<dbReference type="CDD" id="cd10845">
    <property type="entry name" value="DSRM_RNAse_III_family"/>
    <property type="match status" value="1"/>
</dbReference>
<comment type="caution">
    <text evidence="12">The sequence shown here is derived from an EMBL/GenBank/DDBJ whole genome shotgun (WGS) entry which is preliminary data.</text>
</comment>
<dbReference type="GeneID" id="90984056"/>
<evidence type="ECO:0000256" key="8">
    <source>
        <dbReference type="ARBA" id="ARBA00022884"/>
    </source>
</evidence>